<keyword evidence="2" id="KW-1185">Reference proteome</keyword>
<name>A0ABW4BGX9_9LACO</name>
<evidence type="ECO:0000313" key="1">
    <source>
        <dbReference type="EMBL" id="MFD1399296.1"/>
    </source>
</evidence>
<organism evidence="1 2">
    <name type="scientific">Lacticaseibacillus suilingensis</name>
    <dbReference type="NCBI Taxonomy" id="2799577"/>
    <lineage>
        <taxon>Bacteria</taxon>
        <taxon>Bacillati</taxon>
        <taxon>Bacillota</taxon>
        <taxon>Bacilli</taxon>
        <taxon>Lactobacillales</taxon>
        <taxon>Lactobacillaceae</taxon>
        <taxon>Lacticaseibacillus</taxon>
    </lineage>
</organism>
<reference evidence="2" key="1">
    <citation type="journal article" date="2019" name="Int. J. Syst. Evol. Microbiol.">
        <title>The Global Catalogue of Microorganisms (GCM) 10K type strain sequencing project: providing services to taxonomists for standard genome sequencing and annotation.</title>
        <authorList>
            <consortium name="The Broad Institute Genomics Platform"/>
            <consortium name="The Broad Institute Genome Sequencing Center for Infectious Disease"/>
            <person name="Wu L."/>
            <person name="Ma J."/>
        </authorList>
    </citation>
    <scope>NUCLEOTIDE SEQUENCE [LARGE SCALE GENOMIC DNA]</scope>
    <source>
        <strain evidence="2">CCM 9110</strain>
    </source>
</reference>
<comment type="caution">
    <text evidence="1">The sequence shown here is derived from an EMBL/GenBank/DDBJ whole genome shotgun (WGS) entry which is preliminary data.</text>
</comment>
<accession>A0ABW4BGX9</accession>
<dbReference type="EMBL" id="JBHTOA010000031">
    <property type="protein sequence ID" value="MFD1399296.1"/>
    <property type="molecule type" value="Genomic_DNA"/>
</dbReference>
<evidence type="ECO:0000313" key="2">
    <source>
        <dbReference type="Proteomes" id="UP001597199"/>
    </source>
</evidence>
<protein>
    <submittedName>
        <fullName evidence="1">YtxH domain-containing protein</fullName>
    </submittedName>
</protein>
<proteinExistence type="predicted"/>
<dbReference type="RefSeq" id="WP_125582304.1">
    <property type="nucleotide sequence ID" value="NZ_BOLV01000002.1"/>
</dbReference>
<gene>
    <name evidence="1" type="ORF">ACFQ41_08225</name>
</gene>
<dbReference type="Proteomes" id="UP001597199">
    <property type="component" value="Unassembled WGS sequence"/>
</dbReference>
<sequence length="123" mass="13227">MKFKTGFLLGAIAGVAYGLLTAKKTGPQRLQSMVTYSDDLTHATTDVQHAVTRFGHALSDLKQEIQTTLAPNLKDITDSATDFAFQTEAHTKAMQAHLDTIAEAMDDINAAAADPKPVEPVQN</sequence>